<dbReference type="PROSITE" id="PS50297">
    <property type="entry name" value="ANK_REP_REGION"/>
    <property type="match status" value="2"/>
</dbReference>
<dbReference type="EMBL" id="JAULSW010000008">
    <property type="protein sequence ID" value="KAK3372137.1"/>
    <property type="molecule type" value="Genomic_DNA"/>
</dbReference>
<dbReference type="InterPro" id="IPR002110">
    <property type="entry name" value="Ankyrin_rpt"/>
</dbReference>
<proteinExistence type="predicted"/>
<evidence type="ECO:0000256" key="1">
    <source>
        <dbReference type="ARBA" id="ARBA00022737"/>
    </source>
</evidence>
<keyword evidence="1" id="KW-0677">Repeat</keyword>
<dbReference type="PANTHER" id="PTHR24198">
    <property type="entry name" value="ANKYRIN REPEAT AND PROTEIN KINASE DOMAIN-CONTAINING PROTEIN"/>
    <property type="match status" value="1"/>
</dbReference>
<feature type="repeat" description="ANK" evidence="3">
    <location>
        <begin position="528"/>
        <end position="560"/>
    </location>
</feature>
<evidence type="ECO:0000313" key="6">
    <source>
        <dbReference type="Proteomes" id="UP001285441"/>
    </source>
</evidence>
<dbReference type="InterPro" id="IPR011990">
    <property type="entry name" value="TPR-like_helical_dom_sf"/>
</dbReference>
<comment type="caution">
    <text evidence="5">The sequence shown here is derived from an EMBL/GenBank/DDBJ whole genome shotgun (WGS) entry which is preliminary data.</text>
</comment>
<feature type="region of interest" description="Disordered" evidence="4">
    <location>
        <begin position="778"/>
        <end position="807"/>
    </location>
</feature>
<accession>A0AAE0K9R0</accession>
<evidence type="ECO:0000256" key="4">
    <source>
        <dbReference type="SAM" id="MobiDB-lite"/>
    </source>
</evidence>
<sequence>MTTNAFLDVKWPHPDLLDTIIVAPRDYTWRGIDLFQSSLGSPPHWQKQCEEAERLERAVAEKNDASELGWAHLQLAIAHQSGHGVADNRSKALKHLEQASQAGNRTAAALLGQVGAALAQPRSTPSPVADITVVDYPAILPNHTEPAWTVDESSNRHRFTLGGGTVDAASFTKFSCEVKNGNYSSVQLSEYLRFACMEGQFDAAMLLAKHCTDLTFDVSAGLRPNLLHYLVIFGQQEAVRILQVLFLARNLPDSDRRRNMLRSLLAQNSHDNATVLITHRCLELQGTPLHWAACVGYEKLVDFFLRIGVDDPSARVPWRNGHNHRHEGLTLSVSPLDLAAMYHHAQIVGNLLYHGADTSDIGAGGGSNRWGHSIVHMIGYRTLPFARYVFHGSNHRKALQDTLKILLQNPSFQINWRDSMGQTPLYVAIRNIDLEPYVLEELVKAGATAGPGPDGDIACSAVMCCYERRLSRWKIPLLAPRVHDINAFSDAGKRGSNALHLCAMLDAVPAAGVLLDTPGININARNIMGGTAVTVAVLTNSLGVLELLIRKGANLQLGNALLHAATALHTEALVMLLNGGAGVRFTTRSGNNTFTVLQYVVGMGKHRPSLIRELLSRCVRLRDPEVINEFCNNGWTPLCHTAYYGDVDGVQALLDHGADPLVFRATPYTNQEGRTPLQVARKTITLPPHLHPRPRAELKDALAQPNLESLEKRPDRGEQLHQDLHEIILMLQEAETTAKAIAKAAKEAPAPVALALAPATETTIVGGGDPLARELSNSFFREDSPENSPDSLDEMLSWPGSLVPMGE</sequence>
<dbReference type="InterPro" id="IPR036770">
    <property type="entry name" value="Ankyrin_rpt-contain_sf"/>
</dbReference>
<dbReference type="Gene3D" id="1.25.40.20">
    <property type="entry name" value="Ankyrin repeat-containing domain"/>
    <property type="match status" value="3"/>
</dbReference>
<dbReference type="Pfam" id="PF12796">
    <property type="entry name" value="Ank_2"/>
    <property type="match status" value="1"/>
</dbReference>
<dbReference type="SMART" id="SM00248">
    <property type="entry name" value="ANK"/>
    <property type="match status" value="6"/>
</dbReference>
<organism evidence="5 6">
    <name type="scientific">Podospora didyma</name>
    <dbReference type="NCBI Taxonomy" id="330526"/>
    <lineage>
        <taxon>Eukaryota</taxon>
        <taxon>Fungi</taxon>
        <taxon>Dikarya</taxon>
        <taxon>Ascomycota</taxon>
        <taxon>Pezizomycotina</taxon>
        <taxon>Sordariomycetes</taxon>
        <taxon>Sordariomycetidae</taxon>
        <taxon>Sordariales</taxon>
        <taxon>Podosporaceae</taxon>
        <taxon>Podospora</taxon>
    </lineage>
</organism>
<evidence type="ECO:0000256" key="2">
    <source>
        <dbReference type="ARBA" id="ARBA00023043"/>
    </source>
</evidence>
<keyword evidence="6" id="KW-1185">Reference proteome</keyword>
<protein>
    <submittedName>
        <fullName evidence="5">Ankyrin repeat-containing domain protein</fullName>
    </submittedName>
</protein>
<dbReference type="PROSITE" id="PS50088">
    <property type="entry name" value="ANK_REPEAT"/>
    <property type="match status" value="3"/>
</dbReference>
<dbReference type="Gene3D" id="1.25.40.10">
    <property type="entry name" value="Tetratricopeptide repeat domain"/>
    <property type="match status" value="1"/>
</dbReference>
<dbReference type="SUPFAM" id="SSF48403">
    <property type="entry name" value="Ankyrin repeat"/>
    <property type="match status" value="1"/>
</dbReference>
<evidence type="ECO:0000313" key="5">
    <source>
        <dbReference type="EMBL" id="KAK3372137.1"/>
    </source>
</evidence>
<feature type="repeat" description="ANK" evidence="3">
    <location>
        <begin position="633"/>
        <end position="659"/>
    </location>
</feature>
<gene>
    <name evidence="5" type="ORF">B0H63DRAFT_439255</name>
</gene>
<name>A0AAE0K9R0_9PEZI</name>
<keyword evidence="2 3" id="KW-0040">ANK repeat</keyword>
<reference evidence="5" key="2">
    <citation type="submission" date="2023-06" db="EMBL/GenBank/DDBJ databases">
        <authorList>
            <consortium name="Lawrence Berkeley National Laboratory"/>
            <person name="Haridas S."/>
            <person name="Hensen N."/>
            <person name="Bonometti L."/>
            <person name="Westerberg I."/>
            <person name="Brannstrom I.O."/>
            <person name="Guillou S."/>
            <person name="Cros-Aarteil S."/>
            <person name="Calhoun S."/>
            <person name="Kuo A."/>
            <person name="Mondo S."/>
            <person name="Pangilinan J."/>
            <person name="Riley R."/>
            <person name="LaButti K."/>
            <person name="Andreopoulos B."/>
            <person name="Lipzen A."/>
            <person name="Chen C."/>
            <person name="Yanf M."/>
            <person name="Daum C."/>
            <person name="Ng V."/>
            <person name="Clum A."/>
            <person name="Steindorff A."/>
            <person name="Ohm R."/>
            <person name="Martin F."/>
            <person name="Silar P."/>
            <person name="Natvig D."/>
            <person name="Lalanne C."/>
            <person name="Gautier V."/>
            <person name="Ament-velasquez S.L."/>
            <person name="Kruys A."/>
            <person name="Hutchinson M.I."/>
            <person name="Powell A.J."/>
            <person name="Barry K."/>
            <person name="Miller A.N."/>
            <person name="Grigoriev I.V."/>
            <person name="Debuchy R."/>
            <person name="Gladieux P."/>
            <person name="Thoren M.H."/>
            <person name="Johannesson H."/>
        </authorList>
    </citation>
    <scope>NUCLEOTIDE SEQUENCE</scope>
    <source>
        <strain evidence="5">CBS 232.78</strain>
    </source>
</reference>
<reference evidence="5" key="1">
    <citation type="journal article" date="2023" name="Mol. Phylogenet. Evol.">
        <title>Genome-scale phylogeny and comparative genomics of the fungal order Sordariales.</title>
        <authorList>
            <person name="Hensen N."/>
            <person name="Bonometti L."/>
            <person name="Westerberg I."/>
            <person name="Brannstrom I.O."/>
            <person name="Guillou S."/>
            <person name="Cros-Aarteil S."/>
            <person name="Calhoun S."/>
            <person name="Haridas S."/>
            <person name="Kuo A."/>
            <person name="Mondo S."/>
            <person name="Pangilinan J."/>
            <person name="Riley R."/>
            <person name="LaButti K."/>
            <person name="Andreopoulos B."/>
            <person name="Lipzen A."/>
            <person name="Chen C."/>
            <person name="Yan M."/>
            <person name="Daum C."/>
            <person name="Ng V."/>
            <person name="Clum A."/>
            <person name="Steindorff A."/>
            <person name="Ohm R.A."/>
            <person name="Martin F."/>
            <person name="Silar P."/>
            <person name="Natvig D.O."/>
            <person name="Lalanne C."/>
            <person name="Gautier V."/>
            <person name="Ament-Velasquez S.L."/>
            <person name="Kruys A."/>
            <person name="Hutchinson M.I."/>
            <person name="Powell A.J."/>
            <person name="Barry K."/>
            <person name="Miller A.N."/>
            <person name="Grigoriev I.V."/>
            <person name="Debuchy R."/>
            <person name="Gladieux P."/>
            <person name="Hiltunen Thoren M."/>
            <person name="Johannesson H."/>
        </authorList>
    </citation>
    <scope>NUCLEOTIDE SEQUENCE</scope>
    <source>
        <strain evidence="5">CBS 232.78</strain>
    </source>
</reference>
<dbReference type="AlphaFoldDB" id="A0AAE0K9R0"/>
<dbReference type="PANTHER" id="PTHR24198:SF165">
    <property type="entry name" value="ANKYRIN REPEAT-CONTAINING PROTEIN-RELATED"/>
    <property type="match status" value="1"/>
</dbReference>
<dbReference type="Pfam" id="PF00023">
    <property type="entry name" value="Ank"/>
    <property type="match status" value="1"/>
</dbReference>
<dbReference type="Proteomes" id="UP001285441">
    <property type="component" value="Unassembled WGS sequence"/>
</dbReference>
<feature type="repeat" description="ANK" evidence="3">
    <location>
        <begin position="420"/>
        <end position="447"/>
    </location>
</feature>
<evidence type="ECO:0000256" key="3">
    <source>
        <dbReference type="PROSITE-ProRule" id="PRU00023"/>
    </source>
</evidence>
<dbReference type="SUPFAM" id="SSF81901">
    <property type="entry name" value="HCP-like"/>
    <property type="match status" value="1"/>
</dbReference>